<dbReference type="GO" id="GO:0050334">
    <property type="term" value="F:thiaminase activity"/>
    <property type="evidence" value="ECO:0007669"/>
    <property type="project" value="InterPro"/>
</dbReference>
<dbReference type="OrthoDB" id="10028886at2759"/>
<evidence type="ECO:0000313" key="2">
    <source>
        <dbReference type="EMBL" id="KAG0668233.1"/>
    </source>
</evidence>
<dbReference type="InterPro" id="IPR027574">
    <property type="entry name" value="Thiaminase_II"/>
</dbReference>
<reference evidence="2 3" key="1">
    <citation type="submission" date="2020-11" db="EMBL/GenBank/DDBJ databases">
        <title>Kefir isolates.</title>
        <authorList>
            <person name="Marcisauskas S."/>
            <person name="Kim Y."/>
            <person name="Blasche S."/>
        </authorList>
    </citation>
    <scope>NUCLEOTIDE SEQUENCE [LARGE SCALE GENOMIC DNA]</scope>
    <source>
        <strain evidence="2 3">OG2</strain>
    </source>
</reference>
<accession>A0A9P7BAU8</accession>
<dbReference type="Proteomes" id="UP000750334">
    <property type="component" value="Unassembled WGS sequence"/>
</dbReference>
<organism evidence="2 3">
    <name type="scientific">Maudiozyma exigua</name>
    <name type="common">Yeast</name>
    <name type="synonym">Kazachstania exigua</name>
    <dbReference type="NCBI Taxonomy" id="34358"/>
    <lineage>
        <taxon>Eukaryota</taxon>
        <taxon>Fungi</taxon>
        <taxon>Dikarya</taxon>
        <taxon>Ascomycota</taxon>
        <taxon>Saccharomycotina</taxon>
        <taxon>Saccharomycetes</taxon>
        <taxon>Saccharomycetales</taxon>
        <taxon>Saccharomycetaceae</taxon>
        <taxon>Maudiozyma</taxon>
    </lineage>
</organism>
<dbReference type="InterPro" id="IPR016084">
    <property type="entry name" value="Haem_Oase-like_multi-hlx"/>
</dbReference>
<dbReference type="GO" id="GO:0005829">
    <property type="term" value="C:cytosol"/>
    <property type="evidence" value="ECO:0007669"/>
    <property type="project" value="TreeGrafter"/>
</dbReference>
<evidence type="ECO:0000313" key="3">
    <source>
        <dbReference type="Proteomes" id="UP000750334"/>
    </source>
</evidence>
<protein>
    <recommendedName>
        <fullName evidence="1">Thiaminase-2/PQQC domain-containing protein</fullName>
    </recommendedName>
</protein>
<dbReference type="PANTHER" id="PTHR20858:SF17">
    <property type="entry name" value="HYDROXYMETHYLPYRIMIDINE_PHOSPHOMETHYLPYRIMIDINE KINASE THI20-RELATED"/>
    <property type="match status" value="1"/>
</dbReference>
<dbReference type="PANTHER" id="PTHR20858">
    <property type="entry name" value="PHOSPHOMETHYLPYRIMIDINE KINASE"/>
    <property type="match status" value="1"/>
</dbReference>
<name>A0A9P7BAU8_MAUEX</name>
<dbReference type="Gene3D" id="1.20.910.10">
    <property type="entry name" value="Heme oxygenase-like"/>
    <property type="match status" value="1"/>
</dbReference>
<dbReference type="NCBIfam" id="TIGR04306">
    <property type="entry name" value="salvage_TenA"/>
    <property type="match status" value="1"/>
</dbReference>
<evidence type="ECO:0000259" key="1">
    <source>
        <dbReference type="Pfam" id="PF03070"/>
    </source>
</evidence>
<comment type="caution">
    <text evidence="2">The sequence shown here is derived from an EMBL/GenBank/DDBJ whole genome shotgun (WGS) entry which is preliminary data.</text>
</comment>
<dbReference type="GO" id="GO:0008972">
    <property type="term" value="F:phosphomethylpyrimidine kinase activity"/>
    <property type="evidence" value="ECO:0007669"/>
    <property type="project" value="TreeGrafter"/>
</dbReference>
<feature type="domain" description="Thiaminase-2/PQQC" evidence="1">
    <location>
        <begin position="306"/>
        <end position="482"/>
    </location>
</feature>
<dbReference type="Gene3D" id="3.40.1190.20">
    <property type="match status" value="1"/>
</dbReference>
<proteinExistence type="predicted"/>
<dbReference type="AlphaFoldDB" id="A0A9P7BAU8"/>
<dbReference type="FunFam" id="1.20.910.10:FF:000003">
    <property type="entry name" value="Hydroxymethylpyrimidine/phosphomethylpyrimidine kinase THI20"/>
    <property type="match status" value="1"/>
</dbReference>
<dbReference type="InterPro" id="IPR029056">
    <property type="entry name" value="Ribokinase-like"/>
</dbReference>
<dbReference type="InterPro" id="IPR004305">
    <property type="entry name" value="Thiaminase-2/PQQC"/>
</dbReference>
<dbReference type="CDD" id="cd19367">
    <property type="entry name" value="TenA_C_ScTHI20-like"/>
    <property type="match status" value="1"/>
</dbReference>
<dbReference type="EMBL" id="PUHR01000074">
    <property type="protein sequence ID" value="KAG0668233.1"/>
    <property type="molecule type" value="Genomic_DNA"/>
</dbReference>
<dbReference type="Pfam" id="PF03070">
    <property type="entry name" value="TENA_THI-4"/>
    <property type="match status" value="1"/>
</dbReference>
<dbReference type="GO" id="GO:0009228">
    <property type="term" value="P:thiamine biosynthetic process"/>
    <property type="evidence" value="ECO:0007669"/>
    <property type="project" value="TreeGrafter"/>
</dbReference>
<gene>
    <name evidence="2" type="ORF">C6P45_004886</name>
</gene>
<dbReference type="SUPFAM" id="SSF48613">
    <property type="entry name" value="Heme oxygenase-like"/>
    <property type="match status" value="1"/>
</dbReference>
<keyword evidence="3" id="KW-1185">Reference proteome</keyword>
<sequence>MSYTNIKVNSPAPYFNLNKNDGLSKVLIVSGGLKDGQKSMERDIKILTSHKCDTAFCLAHISVGDKSIEVPSDDMSKSMTLGNDFIKLDNVTTEQLSVLQAKIEEGSKLPSLVVVTETLGKEFQRNFSHTEGSMENAELLVIRMNDCKPFVELKAGKVDSIDELKKVTKDINEKFNFKNILIIDTNGDGNKHALFLGKTEQYFVINSTPEVIVNNASSIATAIIANLANCYGIKESVYGAIEFIQNCLLLASDNKTPNYMYNVETPLKHILQDECFEAHELLTEKSVIPHNPTIHNNFFEYLINHDLVKKHWDSYVNHDFVRQIADGTLDLNKFKFFIEQDYSYLVDYGRVHCIAGSKSPKLEDMEEELVIVGRIRNEMRQHEKRLKEIFGVSDDSYFEQIERGPALNNYSRYFNDIAKRGTWQELVAALTPCMMGYGAAAMKYKENVSAEKGGLYDEWIDIYSCANYEDGMKIGSELLNHIN</sequence>
<dbReference type="GO" id="GO:0008902">
    <property type="term" value="F:hydroxymethylpyrimidine kinase activity"/>
    <property type="evidence" value="ECO:0007669"/>
    <property type="project" value="TreeGrafter"/>
</dbReference>